<reference evidence="2" key="1">
    <citation type="journal article" date="2023" name="Nat. Plants">
        <title>Single-cell RNA sequencing provides a high-resolution roadmap for understanding the multicellular compartmentation of specialized metabolism.</title>
        <authorList>
            <person name="Sun S."/>
            <person name="Shen X."/>
            <person name="Li Y."/>
            <person name="Li Y."/>
            <person name="Wang S."/>
            <person name="Li R."/>
            <person name="Zhang H."/>
            <person name="Shen G."/>
            <person name="Guo B."/>
            <person name="Wei J."/>
            <person name="Xu J."/>
            <person name="St-Pierre B."/>
            <person name="Chen S."/>
            <person name="Sun C."/>
        </authorList>
    </citation>
    <scope>NUCLEOTIDE SEQUENCE [LARGE SCALE GENOMIC DNA]</scope>
</reference>
<proteinExistence type="predicted"/>
<evidence type="ECO:0000313" key="2">
    <source>
        <dbReference type="Proteomes" id="UP001060085"/>
    </source>
</evidence>
<protein>
    <submittedName>
        <fullName evidence="1">Uncharacterized protein</fullName>
    </submittedName>
</protein>
<dbReference type="EMBL" id="CM044702">
    <property type="protein sequence ID" value="KAI5678972.1"/>
    <property type="molecule type" value="Genomic_DNA"/>
</dbReference>
<comment type="caution">
    <text evidence="1">The sequence shown here is derived from an EMBL/GenBank/DDBJ whole genome shotgun (WGS) entry which is preliminary data.</text>
</comment>
<accession>A0ACC0C2B6</accession>
<gene>
    <name evidence="1" type="ORF">M9H77_09922</name>
</gene>
<evidence type="ECO:0000313" key="1">
    <source>
        <dbReference type="EMBL" id="KAI5678972.1"/>
    </source>
</evidence>
<dbReference type="Proteomes" id="UP001060085">
    <property type="component" value="Linkage Group LG02"/>
</dbReference>
<sequence length="716" mass="81392">MIVSALLTSVGINFGLCVIFFTLYSILRKQPCNYDVYAPRKLAEEKSRGSSNFNIERLLPTPGWLMQAWKPSEEELLSSSGLDAVVFMRIFIFSLKVFTVAGVIGLFILLPVNFSGDQLEDINFSNLTNDSLDLFSISNVKNGSKRLWVHFAAVYIMTILICYLLYSEYRYVSSKRISYFLSSKPQPHQFTILVHSIPVSVGSSVSTCVENFFRDYHPTTYLSHVVVYRTNKLRDLINKTSRLYQKLINIQKEPISAKSQRSGLFGLSKKEVNLVDQYEKQLEVLEENVRLKQSTVSLAAEEVRAAFVSFKSRYDTATTLHMQQSDNPTEWVTEQAPEPHDVYWPFFSATFLERWISKLAVILACILLTILFLIPVVFVQGLTNLSQLEIMLPFLKGFLTIAIVSQVVTGYLPSLILQLFLKFVPPIMQFLSSIQGHISYSGIIRSACNKFLWFTIWNIFFANVLSGSVFNQISIFLQPKDIPERLAVAVPAQGSFFIAYVVTSGWTSISTELFCLIPLICSLIRKPFCENTDEEFEPPTFPYHEHIPKVLFFGLLGITYFFLAPLILPFLLVYFCLGYIIYRNQFINVYAPKYESAGKFWPIVHNSMIFSLVLMHAIAVGIFTLKKLPVASSLIIPLPILTLLFNEYCRKRFLPIYVAYSAEALIKKDRADCNDPTIAGFFDHLITAYRDPALLPLQYSSNSENISSPLLSPVEA</sequence>
<organism evidence="1 2">
    <name type="scientific">Catharanthus roseus</name>
    <name type="common">Madagascar periwinkle</name>
    <name type="synonym">Vinca rosea</name>
    <dbReference type="NCBI Taxonomy" id="4058"/>
    <lineage>
        <taxon>Eukaryota</taxon>
        <taxon>Viridiplantae</taxon>
        <taxon>Streptophyta</taxon>
        <taxon>Embryophyta</taxon>
        <taxon>Tracheophyta</taxon>
        <taxon>Spermatophyta</taxon>
        <taxon>Magnoliopsida</taxon>
        <taxon>eudicotyledons</taxon>
        <taxon>Gunneridae</taxon>
        <taxon>Pentapetalae</taxon>
        <taxon>asterids</taxon>
        <taxon>lamiids</taxon>
        <taxon>Gentianales</taxon>
        <taxon>Apocynaceae</taxon>
        <taxon>Rauvolfioideae</taxon>
        <taxon>Vinceae</taxon>
        <taxon>Catharanthinae</taxon>
        <taxon>Catharanthus</taxon>
    </lineage>
</organism>
<name>A0ACC0C2B6_CATRO</name>
<keyword evidence="2" id="KW-1185">Reference proteome</keyword>